<proteinExistence type="predicted"/>
<dbReference type="PANTHER" id="PTHR13504:SF33">
    <property type="entry name" value="FIC FAMILY PROTEIN"/>
    <property type="match status" value="1"/>
</dbReference>
<evidence type="ECO:0000313" key="2">
    <source>
        <dbReference type="EMBL" id="BDI06090.1"/>
    </source>
</evidence>
<gene>
    <name evidence="2" type="ORF">CATMQ487_30600</name>
</gene>
<name>A0ABM7YNM1_9BURK</name>
<dbReference type="PROSITE" id="PS51459">
    <property type="entry name" value="FIDO"/>
    <property type="match status" value="1"/>
</dbReference>
<dbReference type="GO" id="GO:0051301">
    <property type="term" value="P:cell division"/>
    <property type="evidence" value="ECO:0007669"/>
    <property type="project" value="UniProtKB-KW"/>
</dbReference>
<dbReference type="RefSeq" id="WP_251969405.1">
    <property type="nucleotide sequence ID" value="NZ_AP025730.1"/>
</dbReference>
<dbReference type="InterPro" id="IPR003812">
    <property type="entry name" value="Fido"/>
</dbReference>
<dbReference type="InterPro" id="IPR025230">
    <property type="entry name" value="DUF4172"/>
</dbReference>
<evidence type="ECO:0000313" key="3">
    <source>
        <dbReference type="Proteomes" id="UP001057498"/>
    </source>
</evidence>
<sequence>MKARASTYVWQHPDWPDLRYDRVRVGEVLAKARRAQGLVEGKLAALGIEQRLELAAEAWSQDALATSAIEGERLDLAAVRSSVARRLGVGRQDGPSAPRNVEGLLDIMDDAVQRCNDPLTHERLHAWHAALFPTGYSGMTKIRVGGYREHAEPMQIVSGRLGREEVHYEAPPSGRVPEEMDRLLRWFNAASEPDTWVRAALAHLWFETIHPFEDGNGRLGRVLVDLLLARDSGEASRQFRTSQRLLDRRRDYYANLERAQHGDPDVTHWVCWFVEQMQAACEEASTVVDHTLVKARFWLDHGRTTLSERQRKVMNLLLDAGPGGFDGGMSTKKYESVTGASRATASRELIDLEAMGLLQQLGGGRSTRYYVNLPGWVPEST</sequence>
<dbReference type="Proteomes" id="UP001057498">
    <property type="component" value="Chromosome"/>
</dbReference>
<dbReference type="InterPro" id="IPR040198">
    <property type="entry name" value="Fido_containing"/>
</dbReference>
<dbReference type="SUPFAM" id="SSF140931">
    <property type="entry name" value="Fic-like"/>
    <property type="match status" value="1"/>
</dbReference>
<dbReference type="InterPro" id="IPR036388">
    <property type="entry name" value="WH-like_DNA-bd_sf"/>
</dbReference>
<dbReference type="Pfam" id="PF02661">
    <property type="entry name" value="Fic"/>
    <property type="match status" value="1"/>
</dbReference>
<dbReference type="Gene3D" id="1.10.3290.10">
    <property type="entry name" value="Fido-like domain"/>
    <property type="match status" value="1"/>
</dbReference>
<keyword evidence="2" id="KW-0132">Cell division</keyword>
<protein>
    <submittedName>
        <fullName evidence="2">Cell division protein Fic</fullName>
    </submittedName>
</protein>
<dbReference type="Gene3D" id="1.10.10.10">
    <property type="entry name" value="Winged helix-like DNA-binding domain superfamily/Winged helix DNA-binding domain"/>
    <property type="match status" value="1"/>
</dbReference>
<reference evidence="2" key="1">
    <citation type="submission" date="2022-04" db="EMBL/GenBank/DDBJ databases">
        <title>Whole genome sequence of Sphaerotilus sp. FB-5.</title>
        <authorList>
            <person name="Takeda M."/>
            <person name="Narihara S."/>
            <person name="Akimoto M."/>
            <person name="Akimoto R."/>
            <person name="Nishiyashiki S."/>
            <person name="Murakami T."/>
        </authorList>
    </citation>
    <scope>NUCLEOTIDE SEQUENCE</scope>
    <source>
        <strain evidence="2">FB-5</strain>
    </source>
</reference>
<dbReference type="InterPro" id="IPR036597">
    <property type="entry name" value="Fido-like_dom_sf"/>
</dbReference>
<feature type="domain" description="Fido" evidence="1">
    <location>
        <begin position="119"/>
        <end position="275"/>
    </location>
</feature>
<dbReference type="EMBL" id="AP025730">
    <property type="protein sequence ID" value="BDI06090.1"/>
    <property type="molecule type" value="Genomic_DNA"/>
</dbReference>
<keyword evidence="2" id="KW-0131">Cell cycle</keyword>
<organism evidence="2 3">
    <name type="scientific">Sphaerotilus microaerophilus</name>
    <dbReference type="NCBI Taxonomy" id="2914710"/>
    <lineage>
        <taxon>Bacteria</taxon>
        <taxon>Pseudomonadati</taxon>
        <taxon>Pseudomonadota</taxon>
        <taxon>Betaproteobacteria</taxon>
        <taxon>Burkholderiales</taxon>
        <taxon>Sphaerotilaceae</taxon>
        <taxon>Sphaerotilus</taxon>
    </lineage>
</organism>
<evidence type="ECO:0000259" key="1">
    <source>
        <dbReference type="PROSITE" id="PS51459"/>
    </source>
</evidence>
<dbReference type="Pfam" id="PF13776">
    <property type="entry name" value="DUF4172"/>
    <property type="match status" value="1"/>
</dbReference>
<accession>A0ABM7YNM1</accession>
<keyword evidence="3" id="KW-1185">Reference proteome</keyword>
<dbReference type="PANTHER" id="PTHR13504">
    <property type="entry name" value="FIDO DOMAIN-CONTAINING PROTEIN DDB_G0283145"/>
    <property type="match status" value="1"/>
</dbReference>